<sequence>MTAVDRPEESGAQGEGGRGDDRRRQHAPEPVLFGPGARKAGGASGGRLRAGAELGGGVLPGHAPGALPHTRTLRCPSPAPPPGAGPPAQP</sequence>
<evidence type="ECO:0000313" key="3">
    <source>
        <dbReference type="Proteomes" id="UP001501072"/>
    </source>
</evidence>
<feature type="compositionally biased region" description="Basic and acidic residues" evidence="1">
    <location>
        <begin position="17"/>
        <end position="27"/>
    </location>
</feature>
<feature type="region of interest" description="Disordered" evidence="1">
    <location>
        <begin position="1"/>
        <end position="90"/>
    </location>
</feature>
<evidence type="ECO:0000313" key="2">
    <source>
        <dbReference type="EMBL" id="GAA1007711.1"/>
    </source>
</evidence>
<dbReference type="Proteomes" id="UP001501072">
    <property type="component" value="Unassembled WGS sequence"/>
</dbReference>
<proteinExistence type="predicted"/>
<comment type="caution">
    <text evidence="2">The sequence shown here is derived from an EMBL/GenBank/DDBJ whole genome shotgun (WGS) entry which is preliminary data.</text>
</comment>
<feature type="compositionally biased region" description="Low complexity" evidence="1">
    <location>
        <begin position="34"/>
        <end position="52"/>
    </location>
</feature>
<dbReference type="EMBL" id="BAAAHU010000014">
    <property type="protein sequence ID" value="GAA1007711.1"/>
    <property type="molecule type" value="Genomic_DNA"/>
</dbReference>
<protein>
    <submittedName>
        <fullName evidence="2">Uncharacterized protein</fullName>
    </submittedName>
</protein>
<name>A0ABN1SXK6_9ACTN</name>
<gene>
    <name evidence="2" type="ORF">GCM10009564_18330</name>
</gene>
<feature type="compositionally biased region" description="Pro residues" evidence="1">
    <location>
        <begin position="77"/>
        <end position="90"/>
    </location>
</feature>
<evidence type="ECO:0000256" key="1">
    <source>
        <dbReference type="SAM" id="MobiDB-lite"/>
    </source>
</evidence>
<organism evidence="2 3">
    <name type="scientific">Streptomyces thermogriseus</name>
    <dbReference type="NCBI Taxonomy" id="75292"/>
    <lineage>
        <taxon>Bacteria</taxon>
        <taxon>Bacillati</taxon>
        <taxon>Actinomycetota</taxon>
        <taxon>Actinomycetes</taxon>
        <taxon>Kitasatosporales</taxon>
        <taxon>Streptomycetaceae</taxon>
        <taxon>Streptomyces</taxon>
    </lineage>
</organism>
<keyword evidence="3" id="KW-1185">Reference proteome</keyword>
<reference evidence="2 3" key="1">
    <citation type="journal article" date="2019" name="Int. J. Syst. Evol. Microbiol.">
        <title>The Global Catalogue of Microorganisms (GCM) 10K type strain sequencing project: providing services to taxonomists for standard genome sequencing and annotation.</title>
        <authorList>
            <consortium name="The Broad Institute Genomics Platform"/>
            <consortium name="The Broad Institute Genome Sequencing Center for Infectious Disease"/>
            <person name="Wu L."/>
            <person name="Ma J."/>
        </authorList>
    </citation>
    <scope>NUCLEOTIDE SEQUENCE [LARGE SCALE GENOMIC DNA]</scope>
    <source>
        <strain evidence="2 3">JCM 11269</strain>
    </source>
</reference>
<accession>A0ABN1SXK6</accession>